<dbReference type="InterPro" id="IPR036206">
    <property type="entry name" value="ThiamineP_synth_sf"/>
</dbReference>
<dbReference type="PANTHER" id="PTHR20857:SF15">
    <property type="entry name" value="THIAMINE-PHOSPHATE SYNTHASE"/>
    <property type="match status" value="1"/>
</dbReference>
<proteinExistence type="inferred from homology"/>
<comment type="similarity">
    <text evidence="9 10">Belongs to the thiamine-phosphate synthase family.</text>
</comment>
<dbReference type="EMBL" id="BAABKE010000006">
    <property type="protein sequence ID" value="GAA5102061.1"/>
    <property type="molecule type" value="Genomic_DNA"/>
</dbReference>
<dbReference type="SUPFAM" id="SSF51391">
    <property type="entry name" value="Thiamin phosphate synthase"/>
    <property type="match status" value="1"/>
</dbReference>
<dbReference type="Gene3D" id="3.20.20.70">
    <property type="entry name" value="Aldolase class I"/>
    <property type="match status" value="1"/>
</dbReference>
<evidence type="ECO:0000256" key="8">
    <source>
        <dbReference type="ARBA" id="ARBA00047883"/>
    </source>
</evidence>
<feature type="binding site" evidence="9">
    <location>
        <position position="78"/>
    </location>
    <ligand>
        <name>Mg(2+)</name>
        <dbReference type="ChEBI" id="CHEBI:18420"/>
    </ligand>
</feature>
<feature type="binding site" evidence="9">
    <location>
        <begin position="196"/>
        <end position="197"/>
    </location>
    <ligand>
        <name>2-[(2R,5Z)-2-carboxy-4-methylthiazol-5(2H)-ylidene]ethyl phosphate</name>
        <dbReference type="ChEBI" id="CHEBI:62899"/>
    </ligand>
</feature>
<keyword evidence="3 9" id="KW-0479">Metal-binding</keyword>
<dbReference type="Pfam" id="PF02581">
    <property type="entry name" value="TMP-TENI"/>
    <property type="match status" value="1"/>
</dbReference>
<organism evidence="13 14">
    <name type="scientific">Wohlfahrtiimonas larvae</name>
    <dbReference type="NCBI Taxonomy" id="1157986"/>
    <lineage>
        <taxon>Bacteria</taxon>
        <taxon>Pseudomonadati</taxon>
        <taxon>Pseudomonadota</taxon>
        <taxon>Gammaproteobacteria</taxon>
        <taxon>Cardiobacteriales</taxon>
        <taxon>Ignatzschineriaceae</taxon>
        <taxon>Wohlfahrtiimonas</taxon>
    </lineage>
</organism>
<keyword evidence="4 9" id="KW-0460">Magnesium</keyword>
<keyword evidence="5 9" id="KW-0784">Thiamine biosynthesis</keyword>
<evidence type="ECO:0000259" key="12">
    <source>
        <dbReference type="Pfam" id="PF02581"/>
    </source>
</evidence>
<dbReference type="CDD" id="cd00564">
    <property type="entry name" value="TMP_TenI"/>
    <property type="match status" value="1"/>
</dbReference>
<dbReference type="InterPro" id="IPR034291">
    <property type="entry name" value="TMP_synthase"/>
</dbReference>
<feature type="binding site" evidence="9">
    <location>
        <begin position="41"/>
        <end position="45"/>
    </location>
    <ligand>
        <name>4-amino-2-methyl-5-(diphosphooxymethyl)pyrimidine</name>
        <dbReference type="ChEBI" id="CHEBI:57841"/>
    </ligand>
</feature>
<feature type="binding site" evidence="9">
    <location>
        <position position="176"/>
    </location>
    <ligand>
        <name>2-[(2R,5Z)-2-carboxy-4-methylthiazol-5(2H)-ylidene]ethyl phosphate</name>
        <dbReference type="ChEBI" id="CHEBI:62899"/>
    </ligand>
</feature>
<evidence type="ECO:0000256" key="10">
    <source>
        <dbReference type="RuleBase" id="RU003826"/>
    </source>
</evidence>
<comment type="cofactor">
    <cofactor evidence="9">
        <name>Mg(2+)</name>
        <dbReference type="ChEBI" id="CHEBI:18420"/>
    </cofactor>
    <text evidence="9">Binds 1 Mg(2+) ion per subunit.</text>
</comment>
<comment type="catalytic activity">
    <reaction evidence="6 9 10">
        <text>4-methyl-5-(2-phosphooxyethyl)-thiazole + 4-amino-2-methyl-5-(diphosphooxymethyl)pyrimidine + H(+) = thiamine phosphate + diphosphate</text>
        <dbReference type="Rhea" id="RHEA:22328"/>
        <dbReference type="ChEBI" id="CHEBI:15378"/>
        <dbReference type="ChEBI" id="CHEBI:33019"/>
        <dbReference type="ChEBI" id="CHEBI:37575"/>
        <dbReference type="ChEBI" id="CHEBI:57841"/>
        <dbReference type="ChEBI" id="CHEBI:58296"/>
        <dbReference type="EC" id="2.5.1.3"/>
    </reaction>
</comment>
<dbReference type="NCBIfam" id="TIGR00693">
    <property type="entry name" value="thiE"/>
    <property type="match status" value="1"/>
</dbReference>
<dbReference type="HAMAP" id="MF_00097">
    <property type="entry name" value="TMP_synthase"/>
    <property type="match status" value="1"/>
</dbReference>
<evidence type="ECO:0000256" key="9">
    <source>
        <dbReference type="HAMAP-Rule" id="MF_00097"/>
    </source>
</evidence>
<evidence type="ECO:0000256" key="7">
    <source>
        <dbReference type="ARBA" id="ARBA00047851"/>
    </source>
</evidence>
<evidence type="ECO:0000256" key="5">
    <source>
        <dbReference type="ARBA" id="ARBA00022977"/>
    </source>
</evidence>
<dbReference type="InterPro" id="IPR022998">
    <property type="entry name" value="ThiamineP_synth_TenI"/>
</dbReference>
<keyword evidence="2 9" id="KW-0808">Transferase</keyword>
<evidence type="ECO:0000256" key="1">
    <source>
        <dbReference type="ARBA" id="ARBA00005165"/>
    </source>
</evidence>
<evidence type="ECO:0000256" key="4">
    <source>
        <dbReference type="ARBA" id="ARBA00022842"/>
    </source>
</evidence>
<comment type="catalytic activity">
    <reaction evidence="7 9 10">
        <text>2-(2-carboxy-4-methylthiazol-5-yl)ethyl phosphate + 4-amino-2-methyl-5-(diphosphooxymethyl)pyrimidine + 2 H(+) = thiamine phosphate + CO2 + diphosphate</text>
        <dbReference type="Rhea" id="RHEA:47848"/>
        <dbReference type="ChEBI" id="CHEBI:15378"/>
        <dbReference type="ChEBI" id="CHEBI:16526"/>
        <dbReference type="ChEBI" id="CHEBI:33019"/>
        <dbReference type="ChEBI" id="CHEBI:37575"/>
        <dbReference type="ChEBI" id="CHEBI:57841"/>
        <dbReference type="ChEBI" id="CHEBI:62890"/>
        <dbReference type="EC" id="2.5.1.3"/>
    </reaction>
</comment>
<comment type="catalytic activity">
    <reaction evidence="8 9 10">
        <text>2-[(2R,5Z)-2-carboxy-4-methylthiazol-5(2H)-ylidene]ethyl phosphate + 4-amino-2-methyl-5-(diphosphooxymethyl)pyrimidine + 2 H(+) = thiamine phosphate + CO2 + diphosphate</text>
        <dbReference type="Rhea" id="RHEA:47844"/>
        <dbReference type="ChEBI" id="CHEBI:15378"/>
        <dbReference type="ChEBI" id="CHEBI:16526"/>
        <dbReference type="ChEBI" id="CHEBI:33019"/>
        <dbReference type="ChEBI" id="CHEBI:37575"/>
        <dbReference type="ChEBI" id="CHEBI:57841"/>
        <dbReference type="ChEBI" id="CHEBI:62899"/>
        <dbReference type="EC" id="2.5.1.3"/>
    </reaction>
</comment>
<name>A0ABP9MYQ2_9GAMM</name>
<evidence type="ECO:0000256" key="11">
    <source>
        <dbReference type="RuleBase" id="RU004253"/>
    </source>
</evidence>
<feature type="binding site" evidence="9">
    <location>
        <position position="117"/>
    </location>
    <ligand>
        <name>4-amino-2-methyl-5-(diphosphooxymethyl)pyrimidine</name>
        <dbReference type="ChEBI" id="CHEBI:57841"/>
    </ligand>
</feature>
<evidence type="ECO:0000313" key="14">
    <source>
        <dbReference type="Proteomes" id="UP001500631"/>
    </source>
</evidence>
<dbReference type="RefSeq" id="WP_345667902.1">
    <property type="nucleotide sequence ID" value="NZ_BAABKE010000006.1"/>
</dbReference>
<sequence>MIDWHKALKLYFIAGTQDVVNQEQLEDVLEEAIKFGITCFQYREKGQGSLQSKEDRLAMAKRLQLLCKSASIPFIINDDVDLAIEIGADAIHVGQSDKPIAETIELAKQYHMDVGLSVNTIEQLKIASTVDGLHYVGVGPIFPTTSKSDAEPAIGVHGLAERIALYPDIPKVAIGGINVKNAAEVLHTKVEGIAVISAITASQHRDRDIQILLMNDRFLVS</sequence>
<dbReference type="PANTHER" id="PTHR20857">
    <property type="entry name" value="THIAMINE-PHOSPHATE PYROPHOSPHORYLASE"/>
    <property type="match status" value="1"/>
</dbReference>
<feature type="domain" description="Thiamine phosphate synthase/TenI" evidence="12">
    <location>
        <begin position="10"/>
        <end position="199"/>
    </location>
</feature>
<feature type="binding site" evidence="9">
    <location>
        <begin position="144"/>
        <end position="146"/>
    </location>
    <ligand>
        <name>2-[(2R,5Z)-2-carboxy-4-methylthiazol-5(2H)-ylidene]ethyl phosphate</name>
        <dbReference type="ChEBI" id="CHEBI:62899"/>
    </ligand>
</feature>
<feature type="binding site" evidence="9">
    <location>
        <position position="97"/>
    </location>
    <ligand>
        <name>Mg(2+)</name>
        <dbReference type="ChEBI" id="CHEBI:18420"/>
    </ligand>
</feature>
<comment type="caution">
    <text evidence="13">The sequence shown here is derived from an EMBL/GenBank/DDBJ whole genome shotgun (WGS) entry which is preliminary data.</text>
</comment>
<evidence type="ECO:0000256" key="6">
    <source>
        <dbReference type="ARBA" id="ARBA00047334"/>
    </source>
</evidence>
<feature type="binding site" evidence="9">
    <location>
        <position position="147"/>
    </location>
    <ligand>
        <name>4-amino-2-methyl-5-(diphosphooxymethyl)pyrimidine</name>
        <dbReference type="ChEBI" id="CHEBI:57841"/>
    </ligand>
</feature>
<protein>
    <recommendedName>
        <fullName evidence="9">Thiamine-phosphate synthase</fullName>
        <shortName evidence="9">TP synthase</shortName>
        <shortName evidence="9">TPS</shortName>
        <ecNumber evidence="9">2.5.1.3</ecNumber>
    </recommendedName>
    <alternativeName>
        <fullName evidence="9">Thiamine-phosphate pyrophosphorylase</fullName>
        <shortName evidence="9">TMP pyrophosphorylase</shortName>
        <shortName evidence="9">TMP-PPase</shortName>
    </alternativeName>
</protein>
<dbReference type="Proteomes" id="UP001500631">
    <property type="component" value="Unassembled WGS sequence"/>
</dbReference>
<feature type="binding site" evidence="9">
    <location>
        <position position="77"/>
    </location>
    <ligand>
        <name>4-amino-2-methyl-5-(diphosphooxymethyl)pyrimidine</name>
        <dbReference type="ChEBI" id="CHEBI:57841"/>
    </ligand>
</feature>
<accession>A0ABP9MYQ2</accession>
<evidence type="ECO:0000256" key="2">
    <source>
        <dbReference type="ARBA" id="ARBA00022679"/>
    </source>
</evidence>
<keyword evidence="14" id="KW-1185">Reference proteome</keyword>
<reference evidence="14" key="1">
    <citation type="journal article" date="2019" name="Int. J. Syst. Evol. Microbiol.">
        <title>The Global Catalogue of Microorganisms (GCM) 10K type strain sequencing project: providing services to taxonomists for standard genome sequencing and annotation.</title>
        <authorList>
            <consortium name="The Broad Institute Genomics Platform"/>
            <consortium name="The Broad Institute Genome Sequencing Center for Infectious Disease"/>
            <person name="Wu L."/>
            <person name="Ma J."/>
        </authorList>
    </citation>
    <scope>NUCLEOTIDE SEQUENCE [LARGE SCALE GENOMIC DNA]</scope>
    <source>
        <strain evidence="14">JCM 18424</strain>
    </source>
</reference>
<dbReference type="EC" id="2.5.1.3" evidence="9"/>
<gene>
    <name evidence="9 13" type="primary">thiE</name>
    <name evidence="13" type="ORF">GCM10023338_18890</name>
</gene>
<comment type="pathway">
    <text evidence="1 9 11">Cofactor biosynthesis; thiamine diphosphate biosynthesis; thiamine phosphate from 4-amino-2-methyl-5-diphosphomethylpyrimidine and 4-methyl-5-(2-phosphoethyl)-thiazole: step 1/1.</text>
</comment>
<comment type="function">
    <text evidence="9">Condenses 4-methyl-5-(beta-hydroxyethyl)thiazole monophosphate (THZ-P) and 2-methyl-4-amino-5-hydroxymethyl pyrimidine pyrophosphate (HMP-PP) to form thiamine monophosphate (TMP).</text>
</comment>
<evidence type="ECO:0000256" key="3">
    <source>
        <dbReference type="ARBA" id="ARBA00022723"/>
    </source>
</evidence>
<evidence type="ECO:0000313" key="13">
    <source>
        <dbReference type="EMBL" id="GAA5102061.1"/>
    </source>
</evidence>
<dbReference type="InterPro" id="IPR013785">
    <property type="entry name" value="Aldolase_TIM"/>
</dbReference>